<organism evidence="1 2">
    <name type="scientific">Saccharococcus caldoxylosilyticus</name>
    <dbReference type="NCBI Taxonomy" id="81408"/>
    <lineage>
        <taxon>Bacteria</taxon>
        <taxon>Bacillati</taxon>
        <taxon>Bacillota</taxon>
        <taxon>Bacilli</taxon>
        <taxon>Bacillales</taxon>
        <taxon>Anoxybacillaceae</taxon>
        <taxon>Saccharococcus</taxon>
    </lineage>
</organism>
<comment type="caution">
    <text evidence="1">The sequence shown here is derived from an EMBL/GenBank/DDBJ whole genome shotgun (WGS) entry which is preliminary data.</text>
</comment>
<dbReference type="EMBL" id="LQYS01000006">
    <property type="protein sequence ID" value="KYD19658.1"/>
    <property type="molecule type" value="Genomic_DNA"/>
</dbReference>
<gene>
    <name evidence="1" type="ORF">B4119_3170</name>
</gene>
<reference evidence="1 2" key="1">
    <citation type="submission" date="2016-01" db="EMBL/GenBank/DDBJ databases">
        <title>Draft Genome Sequences of Seven Thermophilic Sporeformers Isolated from Foods.</title>
        <authorList>
            <person name="Berendsen E.M."/>
            <person name="Wells-Bennik M.H."/>
            <person name="Krawcyk A.O."/>
            <person name="De Jong A."/>
            <person name="Holsappel S."/>
            <person name="Eijlander R.T."/>
            <person name="Kuipers O.P."/>
        </authorList>
    </citation>
    <scope>NUCLEOTIDE SEQUENCE [LARGE SCALE GENOMIC DNA]</scope>
    <source>
        <strain evidence="1 2">B4119</strain>
    </source>
</reference>
<name>A0A150M543_9BACL</name>
<accession>A0A150M543</accession>
<proteinExistence type="predicted"/>
<dbReference type="Proteomes" id="UP000075455">
    <property type="component" value="Unassembled WGS sequence"/>
</dbReference>
<sequence>MLINKIFNIFYKNKNWNIKEGEFHRFCLSFFLLGHTQ</sequence>
<protein>
    <submittedName>
        <fullName evidence="1">Uncharacterized protein</fullName>
    </submittedName>
</protein>
<evidence type="ECO:0000313" key="1">
    <source>
        <dbReference type="EMBL" id="KYD19658.1"/>
    </source>
</evidence>
<evidence type="ECO:0000313" key="2">
    <source>
        <dbReference type="Proteomes" id="UP000075455"/>
    </source>
</evidence>
<dbReference type="AlphaFoldDB" id="A0A150M543"/>